<dbReference type="InterPro" id="IPR018097">
    <property type="entry name" value="EGF_Ca-bd_CS"/>
</dbReference>
<evidence type="ECO:0000256" key="4">
    <source>
        <dbReference type="ARBA" id="ARBA00023157"/>
    </source>
</evidence>
<dbReference type="FunFam" id="2.10.25.10:FF:000038">
    <property type="entry name" value="Fibrillin 2"/>
    <property type="match status" value="2"/>
</dbReference>
<evidence type="ECO:0000313" key="9">
    <source>
        <dbReference type="Proteomes" id="UP000681720"/>
    </source>
</evidence>
<evidence type="ECO:0000256" key="1">
    <source>
        <dbReference type="ARBA" id="ARBA00022536"/>
    </source>
</evidence>
<evidence type="ECO:0000313" key="7">
    <source>
        <dbReference type="EMBL" id="CAF5116707.1"/>
    </source>
</evidence>
<organism evidence="8 9">
    <name type="scientific">Rotaria magnacalcarata</name>
    <dbReference type="NCBI Taxonomy" id="392030"/>
    <lineage>
        <taxon>Eukaryota</taxon>
        <taxon>Metazoa</taxon>
        <taxon>Spiralia</taxon>
        <taxon>Gnathifera</taxon>
        <taxon>Rotifera</taxon>
        <taxon>Eurotatoria</taxon>
        <taxon>Bdelloidea</taxon>
        <taxon>Philodinida</taxon>
        <taxon>Philodinidae</taxon>
        <taxon>Rotaria</taxon>
    </lineage>
</organism>
<dbReference type="InterPro" id="IPR009030">
    <property type="entry name" value="Growth_fac_rcpt_cys_sf"/>
</dbReference>
<evidence type="ECO:0000313" key="8">
    <source>
        <dbReference type="EMBL" id="CAF5198702.1"/>
    </source>
</evidence>
<accession>A0A8S3IHN6</accession>
<dbReference type="InterPro" id="IPR052235">
    <property type="entry name" value="Nephronectin_domain"/>
</dbReference>
<dbReference type="InterPro" id="IPR049883">
    <property type="entry name" value="NOTCH1_EGF-like"/>
</dbReference>
<dbReference type="GO" id="GO:0005509">
    <property type="term" value="F:calcium ion binding"/>
    <property type="evidence" value="ECO:0007669"/>
    <property type="project" value="InterPro"/>
</dbReference>
<dbReference type="Gene3D" id="2.10.25.10">
    <property type="entry name" value="Laminin"/>
    <property type="match status" value="3"/>
</dbReference>
<sequence length="121" mass="12673">LNNTCNNATQDCTTDPASGNATCSCKLGYQPNGTICIDIDECTSGQSSCSSDDSSCNNTIGSYICSCLPGFQSVNGSCTDINECDVNPAICSNYSNTYCANIRGSYQCRCNAQYALGGTFL</sequence>
<dbReference type="PROSITE" id="PS00010">
    <property type="entry name" value="ASX_HYDROXYL"/>
    <property type="match status" value="1"/>
</dbReference>
<dbReference type="Proteomes" id="UP000681720">
    <property type="component" value="Unassembled WGS sequence"/>
</dbReference>
<dbReference type="InterPro" id="IPR000742">
    <property type="entry name" value="EGF"/>
</dbReference>
<keyword evidence="4" id="KW-1015">Disulfide bond</keyword>
<keyword evidence="2" id="KW-0732">Signal</keyword>
<gene>
    <name evidence="7" type="ORF">BYL167_LOCUS66458</name>
    <name evidence="8" type="ORF">GIL414_LOCUS75848</name>
</gene>
<comment type="caution">
    <text evidence="8">The sequence shown here is derived from an EMBL/GenBank/DDBJ whole genome shotgun (WGS) entry which is preliminary data.</text>
</comment>
<dbReference type="Proteomes" id="UP000681967">
    <property type="component" value="Unassembled WGS sequence"/>
</dbReference>
<dbReference type="SUPFAM" id="SSF57184">
    <property type="entry name" value="Growth factor receptor domain"/>
    <property type="match status" value="1"/>
</dbReference>
<evidence type="ECO:0000256" key="5">
    <source>
        <dbReference type="PROSITE-ProRule" id="PRU00076"/>
    </source>
</evidence>
<evidence type="ECO:0000256" key="3">
    <source>
        <dbReference type="ARBA" id="ARBA00022737"/>
    </source>
</evidence>
<feature type="domain" description="EGF-like" evidence="6">
    <location>
        <begin position="38"/>
        <end position="77"/>
    </location>
</feature>
<protein>
    <recommendedName>
        <fullName evidence="6">EGF-like domain-containing protein</fullName>
    </recommendedName>
</protein>
<dbReference type="Pfam" id="PF07645">
    <property type="entry name" value="EGF_CA"/>
    <property type="match status" value="2"/>
</dbReference>
<proteinExistence type="predicted"/>
<dbReference type="SMART" id="SM00181">
    <property type="entry name" value="EGF"/>
    <property type="match status" value="3"/>
</dbReference>
<dbReference type="SMART" id="SM00179">
    <property type="entry name" value="EGF_CA"/>
    <property type="match status" value="2"/>
</dbReference>
<evidence type="ECO:0000259" key="6">
    <source>
        <dbReference type="PROSITE" id="PS50026"/>
    </source>
</evidence>
<dbReference type="PANTHER" id="PTHR24050">
    <property type="entry name" value="PA14 DOMAIN-CONTAINING PROTEIN"/>
    <property type="match status" value="1"/>
</dbReference>
<evidence type="ECO:0000256" key="2">
    <source>
        <dbReference type="ARBA" id="ARBA00022729"/>
    </source>
</evidence>
<dbReference type="PANTHER" id="PTHR24050:SF28">
    <property type="entry name" value="UROMODULIN-LIKE"/>
    <property type="match status" value="1"/>
</dbReference>
<dbReference type="PROSITE" id="PS01187">
    <property type="entry name" value="EGF_CA"/>
    <property type="match status" value="1"/>
</dbReference>
<dbReference type="EMBL" id="CAJOBJ010343976">
    <property type="protein sequence ID" value="CAF5198702.1"/>
    <property type="molecule type" value="Genomic_DNA"/>
</dbReference>
<keyword evidence="3" id="KW-0677">Repeat</keyword>
<keyword evidence="1 5" id="KW-0245">EGF-like domain</keyword>
<feature type="non-terminal residue" evidence="8">
    <location>
        <position position="1"/>
    </location>
</feature>
<dbReference type="PROSITE" id="PS50026">
    <property type="entry name" value="EGF_3"/>
    <property type="match status" value="1"/>
</dbReference>
<reference evidence="8" key="1">
    <citation type="submission" date="2021-02" db="EMBL/GenBank/DDBJ databases">
        <authorList>
            <person name="Nowell W R."/>
        </authorList>
    </citation>
    <scope>NUCLEOTIDE SEQUENCE</scope>
</reference>
<name>A0A8S3IHN6_9BILA</name>
<dbReference type="InterPro" id="IPR001881">
    <property type="entry name" value="EGF-like_Ca-bd_dom"/>
</dbReference>
<comment type="caution">
    <text evidence="5">Lacks conserved residue(s) required for the propagation of feature annotation.</text>
</comment>
<dbReference type="EMBL" id="CAJOBH010243286">
    <property type="protein sequence ID" value="CAF5116707.1"/>
    <property type="molecule type" value="Genomic_DNA"/>
</dbReference>
<dbReference type="AlphaFoldDB" id="A0A8S3IHN6"/>
<dbReference type="InterPro" id="IPR000152">
    <property type="entry name" value="EGF-type_Asp/Asn_hydroxyl_site"/>
</dbReference>